<dbReference type="OrthoDB" id="5329005at2"/>
<evidence type="ECO:0000313" key="9">
    <source>
        <dbReference type="Proteomes" id="UP000320547"/>
    </source>
</evidence>
<sequence>MDTALLWPAALTALLVIGAVSDMRTRRLPNWLCLALLVLGLAYAYYLGGFALTGWHFAHAMIAMVIGAGIFAAGIMGAGDAKFYAGLAAFFPLSEGLNLLLWVSIAGIVSILSWMILRRILPFKKPEEGSLHAKFPYGVAIAIGGILVAWTGVVPSGVSA</sequence>
<proteinExistence type="predicted"/>
<feature type="transmembrane region" description="Helical" evidence="6">
    <location>
        <begin position="137"/>
        <end position="158"/>
    </location>
</feature>
<evidence type="ECO:0000256" key="5">
    <source>
        <dbReference type="ARBA" id="ARBA00023136"/>
    </source>
</evidence>
<dbReference type="Gene3D" id="1.20.120.1220">
    <property type="match status" value="1"/>
</dbReference>
<feature type="transmembrane region" description="Helical" evidence="6">
    <location>
        <begin position="99"/>
        <end position="117"/>
    </location>
</feature>
<evidence type="ECO:0000256" key="2">
    <source>
        <dbReference type="ARBA" id="ARBA00022475"/>
    </source>
</evidence>
<comment type="subcellular location">
    <subcellularLocation>
        <location evidence="1">Cell membrane</location>
        <topology evidence="1">Multi-pass membrane protein</topology>
    </subcellularLocation>
</comment>
<feature type="transmembrane region" description="Helical" evidence="6">
    <location>
        <begin position="60"/>
        <end position="79"/>
    </location>
</feature>
<keyword evidence="5 6" id="KW-0472">Membrane</keyword>
<dbReference type="EMBL" id="VLLK01000002">
    <property type="protein sequence ID" value="TWJ07059.1"/>
    <property type="molecule type" value="Genomic_DNA"/>
</dbReference>
<accession>A0A562UN69</accession>
<keyword evidence="2" id="KW-1003">Cell membrane</keyword>
<keyword evidence="3 6" id="KW-0812">Transmembrane</keyword>
<evidence type="ECO:0000256" key="4">
    <source>
        <dbReference type="ARBA" id="ARBA00022989"/>
    </source>
</evidence>
<protein>
    <submittedName>
        <fullName evidence="8">Prepilin peptidase CpaA</fullName>
    </submittedName>
</protein>
<dbReference type="Pfam" id="PF01478">
    <property type="entry name" value="Peptidase_A24"/>
    <property type="match status" value="1"/>
</dbReference>
<reference evidence="8 9" key="1">
    <citation type="submission" date="2019-07" db="EMBL/GenBank/DDBJ databases">
        <title>Genomic Encyclopedia of Archaeal and Bacterial Type Strains, Phase II (KMG-II): from individual species to whole genera.</title>
        <authorList>
            <person name="Goeker M."/>
        </authorList>
    </citation>
    <scope>NUCLEOTIDE SEQUENCE [LARGE SCALE GENOMIC DNA]</scope>
    <source>
        <strain evidence="8 9">ATCC BAA-2084</strain>
    </source>
</reference>
<dbReference type="GO" id="GO:0005886">
    <property type="term" value="C:plasma membrane"/>
    <property type="evidence" value="ECO:0007669"/>
    <property type="project" value="UniProtKB-SubCell"/>
</dbReference>
<evidence type="ECO:0000256" key="3">
    <source>
        <dbReference type="ARBA" id="ARBA00022692"/>
    </source>
</evidence>
<evidence type="ECO:0000259" key="7">
    <source>
        <dbReference type="Pfam" id="PF01478"/>
    </source>
</evidence>
<feature type="domain" description="Prepilin type IV endopeptidase peptidase" evidence="7">
    <location>
        <begin position="10"/>
        <end position="110"/>
    </location>
</feature>
<dbReference type="Proteomes" id="UP000320547">
    <property type="component" value="Unassembled WGS sequence"/>
</dbReference>
<evidence type="ECO:0000256" key="6">
    <source>
        <dbReference type="SAM" id="Phobius"/>
    </source>
</evidence>
<dbReference type="PANTHER" id="PTHR36506:SF1">
    <property type="entry name" value="PREFLAGELLIN PEPTIDASE"/>
    <property type="match status" value="1"/>
</dbReference>
<keyword evidence="9" id="KW-1185">Reference proteome</keyword>
<organism evidence="8 9">
    <name type="scientific">Altererythrobacter ishigakiensis</name>
    <dbReference type="NCBI Taxonomy" id="476157"/>
    <lineage>
        <taxon>Bacteria</taxon>
        <taxon>Pseudomonadati</taxon>
        <taxon>Pseudomonadota</taxon>
        <taxon>Alphaproteobacteria</taxon>
        <taxon>Sphingomonadales</taxon>
        <taxon>Erythrobacteraceae</taxon>
        <taxon>Altererythrobacter</taxon>
    </lineage>
</organism>
<feature type="transmembrane region" description="Helical" evidence="6">
    <location>
        <begin position="28"/>
        <end position="48"/>
    </location>
</feature>
<dbReference type="RefSeq" id="WP_067598792.1">
    <property type="nucleotide sequence ID" value="NZ_CP015963.1"/>
</dbReference>
<dbReference type="InterPro" id="IPR052218">
    <property type="entry name" value="Preflagellin_Peptidase"/>
</dbReference>
<dbReference type="PANTHER" id="PTHR36506">
    <property type="entry name" value="PREFLAGELLIN PEPTIDASE"/>
    <property type="match status" value="1"/>
</dbReference>
<gene>
    <name evidence="8" type="ORF">JN10_2607</name>
</gene>
<evidence type="ECO:0000256" key="1">
    <source>
        <dbReference type="ARBA" id="ARBA00004651"/>
    </source>
</evidence>
<dbReference type="InterPro" id="IPR000045">
    <property type="entry name" value="Prepilin_IV_endopep_pep"/>
</dbReference>
<keyword evidence="4 6" id="KW-1133">Transmembrane helix</keyword>
<evidence type="ECO:0000313" key="8">
    <source>
        <dbReference type="EMBL" id="TWJ07059.1"/>
    </source>
</evidence>
<dbReference type="STRING" id="476157.GCA_001663155_01281"/>
<dbReference type="GO" id="GO:0004190">
    <property type="term" value="F:aspartic-type endopeptidase activity"/>
    <property type="evidence" value="ECO:0007669"/>
    <property type="project" value="InterPro"/>
</dbReference>
<comment type="caution">
    <text evidence="8">The sequence shown here is derived from an EMBL/GenBank/DDBJ whole genome shotgun (WGS) entry which is preliminary data.</text>
</comment>
<name>A0A562UN69_9SPHN</name>
<dbReference type="AlphaFoldDB" id="A0A562UN69"/>